<evidence type="ECO:0008006" key="3">
    <source>
        <dbReference type="Google" id="ProtNLM"/>
    </source>
</evidence>
<gene>
    <name evidence="1" type="ORF">MC378_12635</name>
</gene>
<dbReference type="RefSeq" id="WP_242179128.1">
    <property type="nucleotide sequence ID" value="NZ_JAKQYM010000010.1"/>
</dbReference>
<protein>
    <recommendedName>
        <fullName evidence="3">PD-(D/E)XK nuclease superfamily protein</fullName>
    </recommendedName>
</protein>
<dbReference type="Proteomes" id="UP001139369">
    <property type="component" value="Unassembled WGS sequence"/>
</dbReference>
<accession>A0A9X1VS03</accession>
<sequence length="353" mass="40327">MQSLLGQFYNRIRGSQEDIASEGLVYILKQSLESRKVINQIVKANTNLTFSDLSFQTQNVGKDLERPDISGKDETGKEVLLIEAKFWASLTHNQPNGYLKRLKDNTVLIFLVPTLRTRTVFEEVKTRILEENQDLEIDSENLKILIKSSNKHIFIKSWNEVLNSIKSKIEQTNNINLISDLNQIIGLCDSIDQNSFQPITDEDLSPKIPKNINSYYEIVDKVVDELKNRNKGISTKGLVKTPQRYGYHRYFATSELGMNFALKLDLWEKCADTPFWLSIGGVTEKGWFLNEKLTQSIESLSVRQNLTLVPYPNNRGIFIGLRPLLFETEDIVIGNLAEQIERIIGEITNANTV</sequence>
<name>A0A9X1VS03_9FLAO</name>
<proteinExistence type="predicted"/>
<reference evidence="1" key="1">
    <citation type="submission" date="2022-02" db="EMBL/GenBank/DDBJ databases">
        <title>Polaribacter sp. MSW13, isolated from seawater.</title>
        <authorList>
            <person name="Kristyanto S."/>
            <person name="Jung J."/>
            <person name="Jeon C.O."/>
        </authorList>
    </citation>
    <scope>NUCLEOTIDE SEQUENCE</scope>
    <source>
        <strain evidence="1">MSW13</strain>
    </source>
</reference>
<keyword evidence="2" id="KW-1185">Reference proteome</keyword>
<dbReference type="EMBL" id="JAKQYM010000010">
    <property type="protein sequence ID" value="MCI2230017.1"/>
    <property type="molecule type" value="Genomic_DNA"/>
</dbReference>
<comment type="caution">
    <text evidence="1">The sequence shown here is derived from an EMBL/GenBank/DDBJ whole genome shotgun (WGS) entry which is preliminary data.</text>
</comment>
<organism evidence="1 2">
    <name type="scientific">Polaribacter marinus</name>
    <dbReference type="NCBI Taxonomy" id="2916838"/>
    <lineage>
        <taxon>Bacteria</taxon>
        <taxon>Pseudomonadati</taxon>
        <taxon>Bacteroidota</taxon>
        <taxon>Flavobacteriia</taxon>
        <taxon>Flavobacteriales</taxon>
        <taxon>Flavobacteriaceae</taxon>
    </lineage>
</organism>
<evidence type="ECO:0000313" key="2">
    <source>
        <dbReference type="Proteomes" id="UP001139369"/>
    </source>
</evidence>
<dbReference type="AlphaFoldDB" id="A0A9X1VS03"/>
<evidence type="ECO:0000313" key="1">
    <source>
        <dbReference type="EMBL" id="MCI2230017.1"/>
    </source>
</evidence>